<evidence type="ECO:0000256" key="1">
    <source>
        <dbReference type="PROSITE-ProRule" id="PRU10141"/>
    </source>
</evidence>
<dbReference type="PROSITE" id="PS50011">
    <property type="entry name" value="PROTEIN_KINASE_DOM"/>
    <property type="match status" value="1"/>
</dbReference>
<dbReference type="STRING" id="41875.K8EZ65"/>
<dbReference type="PROSITE" id="PS00107">
    <property type="entry name" value="PROTEIN_KINASE_ATP"/>
    <property type="match status" value="1"/>
</dbReference>
<feature type="compositionally biased region" description="Low complexity" evidence="2">
    <location>
        <begin position="107"/>
        <end position="123"/>
    </location>
</feature>
<dbReference type="AlphaFoldDB" id="K8EZ65"/>
<dbReference type="Gene3D" id="1.10.510.10">
    <property type="entry name" value="Transferase(Phosphotransferase) domain 1"/>
    <property type="match status" value="2"/>
</dbReference>
<dbReference type="Proteomes" id="UP000198341">
    <property type="component" value="Chromosome 1"/>
</dbReference>
<evidence type="ECO:0000313" key="4">
    <source>
        <dbReference type="EMBL" id="CCO14543.1"/>
    </source>
</evidence>
<feature type="region of interest" description="Disordered" evidence="2">
    <location>
        <begin position="753"/>
        <end position="781"/>
    </location>
</feature>
<dbReference type="GO" id="GO:0005737">
    <property type="term" value="C:cytoplasm"/>
    <property type="evidence" value="ECO:0007669"/>
    <property type="project" value="TreeGrafter"/>
</dbReference>
<feature type="compositionally biased region" description="Basic and acidic residues" evidence="2">
    <location>
        <begin position="29"/>
        <end position="47"/>
    </location>
</feature>
<name>K8EZ65_9CHLO</name>
<dbReference type="PANTHER" id="PTHR23257:SF963">
    <property type="entry name" value="AT08303P"/>
    <property type="match status" value="1"/>
</dbReference>
<dbReference type="GO" id="GO:0007165">
    <property type="term" value="P:signal transduction"/>
    <property type="evidence" value="ECO:0007669"/>
    <property type="project" value="TreeGrafter"/>
</dbReference>
<proteinExistence type="predicted"/>
<dbReference type="InterPro" id="IPR001245">
    <property type="entry name" value="Ser-Thr/Tyr_kinase_cat_dom"/>
</dbReference>
<dbReference type="SUPFAM" id="SSF56112">
    <property type="entry name" value="Protein kinase-like (PK-like)"/>
    <property type="match status" value="1"/>
</dbReference>
<feature type="binding site" evidence="1">
    <location>
        <position position="376"/>
    </location>
    <ligand>
        <name>ATP</name>
        <dbReference type="ChEBI" id="CHEBI:30616"/>
    </ligand>
</feature>
<dbReference type="eggNOG" id="KOG0192">
    <property type="taxonomic scope" value="Eukaryota"/>
</dbReference>
<sequence>MSSNSTINRDSGTSNSGISKKNMNVLDGIKGKLPEDRRMNLTEDSLRSRGSHRRTNSREIENLSYDIDLDDKILDASHALLAINIGGGSRRGSGGELNSLLQNQPQTSTAGSAVGSAATPSTSDTEADVVTSTKKKNKQQQVDRTVKIKAMVFSGGFLVDRGTGKEYLGGETRIVSLMRNATFEEMKTKIVEEEEPTKRNNVQILYPDGDHVISVKNDDDVETMMEEWETVHAVDSRKKLKIYVVEKATNMYGSNNRTAMELDANRDENSNKQQQQQGEQQQQQQQQVAENNNATTTVATRTTTTTFEDASNGAIDETQTRNGSPSLSIEPSKSPRSHGGLQIIPRSDLTLGARLGGGAFGEVYAAVWRGAEVAVKFINREFVFSPPGSPKRHGRDGLDNIFEDEEFISNSNSGDDDADNDDADNDDDDFKDDKSRRRNNAKKNMDDMDNMHKEKKRKEKEEQHEHFLREAETLATLSHPNVVSIFGVVTDGDRPGIVEEFLSGGSLQRVLAKERERAKDREAARQDAVKKANGDVALQAELLAKVAASTATRSRLDAKTRLQLCLDVARGMEYLHAKRFVHFDLKSDNVLAAVRGRRLVCKVCDFGLSKRRRSQASFVSGVNSRRGTLPWTAPEVLRSPDKVTESADVYSFAIVMWELWTSQLPHYGLDEYALYGGLMMHQLRPTVPGDDALSPRTGPYRAATKDAQVTVDIDPPCDGWETLMKNCWKENSKERPKFVDIVASLEAMKNEHFDGNAFSGTPPVVNKSTGGKSNKQPSPLK</sequence>
<reference evidence="4 5" key="1">
    <citation type="submission" date="2011-10" db="EMBL/GenBank/DDBJ databases">
        <authorList>
            <person name="Genoscope - CEA"/>
        </authorList>
    </citation>
    <scope>NUCLEOTIDE SEQUENCE [LARGE SCALE GENOMIC DNA]</scope>
    <source>
        <strain evidence="4 5">RCC 1105</strain>
    </source>
</reference>
<dbReference type="Pfam" id="PF00564">
    <property type="entry name" value="PB1"/>
    <property type="match status" value="1"/>
</dbReference>
<feature type="region of interest" description="Disordered" evidence="2">
    <location>
        <begin position="408"/>
        <end position="464"/>
    </location>
</feature>
<feature type="compositionally biased region" description="Acidic residues" evidence="2">
    <location>
        <begin position="414"/>
        <end position="430"/>
    </location>
</feature>
<feature type="compositionally biased region" description="Polar residues" evidence="2">
    <location>
        <begin position="320"/>
        <end position="331"/>
    </location>
</feature>
<feature type="region of interest" description="Disordered" evidence="2">
    <location>
        <begin position="1"/>
        <end position="56"/>
    </location>
</feature>
<feature type="region of interest" description="Disordered" evidence="2">
    <location>
        <begin position="265"/>
        <end position="343"/>
    </location>
</feature>
<dbReference type="GO" id="GO:0005524">
    <property type="term" value="F:ATP binding"/>
    <property type="evidence" value="ECO:0007669"/>
    <property type="project" value="UniProtKB-UniRule"/>
</dbReference>
<dbReference type="SMART" id="SM00666">
    <property type="entry name" value="PB1"/>
    <property type="match status" value="1"/>
</dbReference>
<keyword evidence="1" id="KW-0067">ATP-binding</keyword>
<dbReference type="EMBL" id="FO082278">
    <property type="protein sequence ID" value="CCO14543.1"/>
    <property type="molecule type" value="Genomic_DNA"/>
</dbReference>
<dbReference type="Gene3D" id="3.10.20.90">
    <property type="entry name" value="Phosphatidylinositol 3-kinase Catalytic Subunit, Chain A, domain 1"/>
    <property type="match status" value="1"/>
</dbReference>
<evidence type="ECO:0000259" key="3">
    <source>
        <dbReference type="PROSITE" id="PS50011"/>
    </source>
</evidence>
<dbReference type="InterPro" id="IPR050167">
    <property type="entry name" value="Ser_Thr_protein_kinase"/>
</dbReference>
<evidence type="ECO:0000313" key="5">
    <source>
        <dbReference type="Proteomes" id="UP000198341"/>
    </source>
</evidence>
<feature type="compositionally biased region" description="Low complexity" evidence="2">
    <location>
        <begin position="273"/>
        <end position="306"/>
    </location>
</feature>
<evidence type="ECO:0000256" key="2">
    <source>
        <dbReference type="SAM" id="MobiDB-lite"/>
    </source>
</evidence>
<feature type="compositionally biased region" description="Polar residues" evidence="2">
    <location>
        <begin position="766"/>
        <end position="781"/>
    </location>
</feature>
<feature type="domain" description="Protein kinase" evidence="3">
    <location>
        <begin position="349"/>
        <end position="753"/>
    </location>
</feature>
<dbReference type="Gene3D" id="3.30.200.20">
    <property type="entry name" value="Phosphorylase Kinase, domain 1"/>
    <property type="match status" value="2"/>
</dbReference>
<feature type="compositionally biased region" description="Basic and acidic residues" evidence="2">
    <location>
        <begin position="443"/>
        <end position="452"/>
    </location>
</feature>
<dbReference type="GeneID" id="19018307"/>
<dbReference type="PANTHER" id="PTHR23257">
    <property type="entry name" value="SERINE-THREONINE PROTEIN KINASE"/>
    <property type="match status" value="1"/>
</dbReference>
<dbReference type="InterPro" id="IPR000270">
    <property type="entry name" value="PB1_dom"/>
</dbReference>
<accession>K8EZ65</accession>
<dbReference type="InterPro" id="IPR011009">
    <property type="entry name" value="Kinase-like_dom_sf"/>
</dbReference>
<dbReference type="GO" id="GO:0004672">
    <property type="term" value="F:protein kinase activity"/>
    <property type="evidence" value="ECO:0007669"/>
    <property type="project" value="InterPro"/>
</dbReference>
<feature type="region of interest" description="Disordered" evidence="2">
    <location>
        <begin position="94"/>
        <end position="141"/>
    </location>
</feature>
<dbReference type="InterPro" id="IPR017441">
    <property type="entry name" value="Protein_kinase_ATP_BS"/>
</dbReference>
<dbReference type="SUPFAM" id="SSF54277">
    <property type="entry name" value="CAD &amp; PB1 domains"/>
    <property type="match status" value="1"/>
</dbReference>
<keyword evidence="1" id="KW-0547">Nucleotide-binding</keyword>
<organism evidence="4 5">
    <name type="scientific">Bathycoccus prasinos</name>
    <dbReference type="NCBI Taxonomy" id="41875"/>
    <lineage>
        <taxon>Eukaryota</taxon>
        <taxon>Viridiplantae</taxon>
        <taxon>Chlorophyta</taxon>
        <taxon>Mamiellophyceae</taxon>
        <taxon>Mamiellales</taxon>
        <taxon>Bathycoccaceae</taxon>
        <taxon>Bathycoccus</taxon>
    </lineage>
</organism>
<dbReference type="Pfam" id="PF07714">
    <property type="entry name" value="PK_Tyr_Ser-Thr"/>
    <property type="match status" value="1"/>
</dbReference>
<feature type="compositionally biased region" description="Polar residues" evidence="2">
    <location>
        <begin position="1"/>
        <end position="22"/>
    </location>
</feature>
<dbReference type="SMART" id="SM00220">
    <property type="entry name" value="S_TKc"/>
    <property type="match status" value="1"/>
</dbReference>
<dbReference type="OrthoDB" id="4062651at2759"/>
<dbReference type="RefSeq" id="XP_007515664.1">
    <property type="nucleotide sequence ID" value="XM_007515602.1"/>
</dbReference>
<keyword evidence="5" id="KW-1185">Reference proteome</keyword>
<dbReference type="InterPro" id="IPR000719">
    <property type="entry name" value="Prot_kinase_dom"/>
</dbReference>
<dbReference type="KEGG" id="bpg:Bathy01g05720"/>
<protein>
    <recommendedName>
        <fullName evidence="3">Protein kinase domain-containing protein</fullName>
    </recommendedName>
</protein>
<gene>
    <name evidence="4" type="ORF">Bathy01g05720</name>
</gene>